<gene>
    <name evidence="3" type="ORF">AVR91_0220875</name>
</gene>
<protein>
    <submittedName>
        <fullName evidence="3">Nitroreductase</fullName>
    </submittedName>
</protein>
<dbReference type="GO" id="GO:0016491">
    <property type="term" value="F:oxidoreductase activity"/>
    <property type="evidence" value="ECO:0007669"/>
    <property type="project" value="InterPro"/>
</dbReference>
<evidence type="ECO:0000313" key="4">
    <source>
        <dbReference type="Proteomes" id="UP000076660"/>
    </source>
</evidence>
<proteinExistence type="inferred from homology"/>
<comment type="catalytic activity">
    <reaction evidence="2">
        <text>oxidized coenzyme F420-(gamma-L-Glu)(n) + a quinol + H(+) = reduced coenzyme F420-(gamma-L-Glu)(n) + a quinone</text>
        <dbReference type="Rhea" id="RHEA:39663"/>
        <dbReference type="Rhea" id="RHEA-COMP:12939"/>
        <dbReference type="Rhea" id="RHEA-COMP:14378"/>
        <dbReference type="ChEBI" id="CHEBI:15378"/>
        <dbReference type="ChEBI" id="CHEBI:24646"/>
        <dbReference type="ChEBI" id="CHEBI:132124"/>
        <dbReference type="ChEBI" id="CHEBI:133980"/>
        <dbReference type="ChEBI" id="CHEBI:139511"/>
    </reaction>
</comment>
<comment type="caution">
    <text evidence="3">The sequence shown here is derived from an EMBL/GenBank/DDBJ whole genome shotgun (WGS) entry which is preliminary data.</text>
</comment>
<evidence type="ECO:0000256" key="1">
    <source>
        <dbReference type="ARBA" id="ARBA00008710"/>
    </source>
</evidence>
<accession>A0A1W2LSR6</accession>
<name>A0A1W2LSR6_9PSEU</name>
<dbReference type="NCBIfam" id="TIGR00026">
    <property type="entry name" value="hi_GC_TIGR00026"/>
    <property type="match status" value="1"/>
</dbReference>
<dbReference type="GO" id="GO:0070967">
    <property type="term" value="F:coenzyme F420 binding"/>
    <property type="evidence" value="ECO:0007669"/>
    <property type="project" value="TreeGrafter"/>
</dbReference>
<dbReference type="GO" id="GO:0005886">
    <property type="term" value="C:plasma membrane"/>
    <property type="evidence" value="ECO:0007669"/>
    <property type="project" value="TreeGrafter"/>
</dbReference>
<evidence type="ECO:0000256" key="2">
    <source>
        <dbReference type="ARBA" id="ARBA00049106"/>
    </source>
</evidence>
<dbReference type="Proteomes" id="UP000076660">
    <property type="component" value="Unassembled WGS sequence"/>
</dbReference>
<dbReference type="EMBL" id="LQMT02000020">
    <property type="protein sequence ID" value="ONF67898.1"/>
    <property type="molecule type" value="Genomic_DNA"/>
</dbReference>
<dbReference type="InterPro" id="IPR004378">
    <property type="entry name" value="F420H2_quin_Rdtase"/>
</dbReference>
<dbReference type="AlphaFoldDB" id="A0A1W2LSR6"/>
<dbReference type="Gene3D" id="2.30.110.10">
    <property type="entry name" value="Electron Transport, Fmn-binding Protein, Chain A"/>
    <property type="match status" value="1"/>
</dbReference>
<dbReference type="PANTHER" id="PTHR39428:SF1">
    <property type="entry name" value="F420H(2)-DEPENDENT QUINONE REDUCTASE RV1261C"/>
    <property type="match status" value="1"/>
</dbReference>
<reference evidence="3 4" key="1">
    <citation type="submission" date="2016-12" db="EMBL/GenBank/DDBJ databases">
        <title>Amycolatopsis keratiniphila subsp. keratiniphila genome sequencing and assembly.</title>
        <authorList>
            <person name="Mayilraj S."/>
            <person name="Kaur N."/>
        </authorList>
    </citation>
    <scope>NUCLEOTIDE SEQUENCE [LARGE SCALE GENOMIC DNA]</scope>
    <source>
        <strain evidence="3 4">DSM 44409</strain>
    </source>
</reference>
<dbReference type="RefSeq" id="WP_063273448.1">
    <property type="nucleotide sequence ID" value="NZ_LQMT02000020.1"/>
</dbReference>
<organism evidence="3 4">
    <name type="scientific">Amycolatopsis keratiniphila subsp. keratiniphila</name>
    <dbReference type="NCBI Taxonomy" id="227715"/>
    <lineage>
        <taxon>Bacteria</taxon>
        <taxon>Bacillati</taxon>
        <taxon>Actinomycetota</taxon>
        <taxon>Actinomycetes</taxon>
        <taxon>Pseudonocardiales</taxon>
        <taxon>Pseudonocardiaceae</taxon>
        <taxon>Amycolatopsis</taxon>
        <taxon>Amycolatopsis japonica group</taxon>
    </lineage>
</organism>
<sequence length="143" mass="15698">MPSDFALKTMNAVHRVIQKVSGGRAGWQVAGMTVLELTTIGRKSGQPRTVLLTSPLREGDAYVIVASRGGDDQHPAWFLNLRDNPEVQVTLKGEAAQPMVASVADADLRARLWPKITADFKNYAQYQTKTEREIPVVLLSPKA</sequence>
<dbReference type="PANTHER" id="PTHR39428">
    <property type="entry name" value="F420H(2)-DEPENDENT QUINONE REDUCTASE RV1261C"/>
    <property type="match status" value="1"/>
</dbReference>
<dbReference type="OrthoDB" id="8225825at2"/>
<comment type="similarity">
    <text evidence="1">Belongs to the F420H(2)-dependent quinone reductase family.</text>
</comment>
<dbReference type="InterPro" id="IPR012349">
    <property type="entry name" value="Split_barrel_FMN-bd"/>
</dbReference>
<evidence type="ECO:0000313" key="3">
    <source>
        <dbReference type="EMBL" id="ONF67898.1"/>
    </source>
</evidence>
<dbReference type="Pfam" id="PF04075">
    <property type="entry name" value="F420H2_quin_red"/>
    <property type="match status" value="1"/>
</dbReference>